<reference evidence="1 2" key="1">
    <citation type="submission" date="2012-05" db="EMBL/GenBank/DDBJ databases">
        <title>The Genome Sequence of Eubacteriaceae bacterium CM2.</title>
        <authorList>
            <consortium name="The Broad Institute Genome Sequencing Platform"/>
            <person name="Earl A."/>
            <person name="Ward D."/>
            <person name="Feldgarden M."/>
            <person name="Gevers D."/>
            <person name="Sizova M."/>
            <person name="Hazen A."/>
            <person name="Epstein S."/>
            <person name="Walker B."/>
            <person name="Young S.K."/>
            <person name="Zeng Q."/>
            <person name="Gargeya S."/>
            <person name="Fitzgerald M."/>
            <person name="Haas B."/>
            <person name="Abouelleil A."/>
            <person name="Alvarado L."/>
            <person name="Arachchi H.M."/>
            <person name="Berlin A."/>
            <person name="Chapman S.B."/>
            <person name="Goldberg J."/>
            <person name="Griggs A."/>
            <person name="Gujja S."/>
            <person name="Hansen M."/>
            <person name="Howarth C."/>
            <person name="Imamovic A."/>
            <person name="Larimer J."/>
            <person name="McCowen C."/>
            <person name="Montmayeur A."/>
            <person name="Murphy C."/>
            <person name="Neiman D."/>
            <person name="Pearson M."/>
            <person name="Priest M."/>
            <person name="Roberts A."/>
            <person name="Saif S."/>
            <person name="Shea T."/>
            <person name="Sisk P."/>
            <person name="Sykes S."/>
            <person name="Wortman J."/>
            <person name="Nusbaum C."/>
            <person name="Birren B."/>
        </authorList>
    </citation>
    <scope>NUCLEOTIDE SEQUENCE [LARGE SCALE GENOMIC DNA]</scope>
    <source>
        <strain evidence="1 2">CM2</strain>
    </source>
</reference>
<dbReference type="Proteomes" id="UP000017818">
    <property type="component" value="Unassembled WGS sequence"/>
</dbReference>
<dbReference type="HOGENOM" id="CLU_119007_1_0_9"/>
<accession>V9HLL7</accession>
<name>V9HLL7_9FIRM</name>
<dbReference type="EMBL" id="AFZF02000009">
    <property type="protein sequence ID" value="EHL18491.1"/>
    <property type="molecule type" value="Genomic_DNA"/>
</dbReference>
<sequence>MADDGLNVEELTDFARNFIERTSRQYPNEVKKFLRTEGNKLKRRIKSNAKGKFNTKTGNYMSGFKRGKPYKYNSDEDAIRVYNSQPHAHLLEKGHRIIDKHGNEHGFKQGVNVVDSTSGEFKDEFARDIENWVDDMLNKGID</sequence>
<protein>
    <recommendedName>
        <fullName evidence="3">HK97 gp10 family phage protein</fullName>
    </recommendedName>
</protein>
<dbReference type="RefSeq" id="WP_009527702.1">
    <property type="nucleotide sequence ID" value="NZ_JH815225.1"/>
</dbReference>
<dbReference type="InterPro" id="IPR010064">
    <property type="entry name" value="HK97-gp10_tail"/>
</dbReference>
<gene>
    <name evidence="1" type="ORF">HMPREF9630_00216</name>
</gene>
<evidence type="ECO:0000313" key="1">
    <source>
        <dbReference type="EMBL" id="EHL18491.1"/>
    </source>
</evidence>
<dbReference type="OrthoDB" id="1630761at2"/>
<dbReference type="Pfam" id="PF04883">
    <property type="entry name" value="HK97-gp10_like"/>
    <property type="match status" value="1"/>
</dbReference>
<organism evidence="1 2">
    <name type="scientific">Peptoanaerobacter stomatis</name>
    <dbReference type="NCBI Taxonomy" id="796937"/>
    <lineage>
        <taxon>Bacteria</taxon>
        <taxon>Bacillati</taxon>
        <taxon>Bacillota</taxon>
        <taxon>Clostridia</taxon>
        <taxon>Peptostreptococcales</taxon>
        <taxon>Filifactoraceae</taxon>
        <taxon>Peptoanaerobacter</taxon>
    </lineage>
</organism>
<evidence type="ECO:0008006" key="3">
    <source>
        <dbReference type="Google" id="ProtNLM"/>
    </source>
</evidence>
<comment type="caution">
    <text evidence="1">The sequence shown here is derived from an EMBL/GenBank/DDBJ whole genome shotgun (WGS) entry which is preliminary data.</text>
</comment>
<evidence type="ECO:0000313" key="2">
    <source>
        <dbReference type="Proteomes" id="UP000017818"/>
    </source>
</evidence>
<proteinExistence type="predicted"/>
<dbReference type="AlphaFoldDB" id="V9HLL7"/>